<dbReference type="EMBL" id="JANIPJ010000002">
    <property type="protein sequence ID" value="MCR2802831.1"/>
    <property type="molecule type" value="Genomic_DNA"/>
</dbReference>
<evidence type="ECO:0000259" key="1">
    <source>
        <dbReference type="Pfam" id="PF11575"/>
    </source>
</evidence>
<feature type="domain" description="Ferric siderophore reductase C-terminal" evidence="1">
    <location>
        <begin position="228"/>
        <end position="247"/>
    </location>
</feature>
<gene>
    <name evidence="2" type="ORF">NQZ67_02960</name>
</gene>
<organism evidence="2 3">
    <name type="scientific">Paenibacillus soyae</name>
    <dbReference type="NCBI Taxonomy" id="2969249"/>
    <lineage>
        <taxon>Bacteria</taxon>
        <taxon>Bacillati</taxon>
        <taxon>Bacillota</taxon>
        <taxon>Bacilli</taxon>
        <taxon>Bacillales</taxon>
        <taxon>Paenibacillaceae</taxon>
        <taxon>Paenibacillus</taxon>
    </lineage>
</organism>
<proteinExistence type="predicted"/>
<evidence type="ECO:0000313" key="2">
    <source>
        <dbReference type="EMBL" id="MCR2802831.1"/>
    </source>
</evidence>
<protein>
    <submittedName>
        <fullName evidence="2">(2Fe-2S)-binding protein</fullName>
    </submittedName>
</protein>
<keyword evidence="3" id="KW-1185">Reference proteome</keyword>
<dbReference type="InterPro" id="IPR024726">
    <property type="entry name" value="FhuF_C"/>
</dbReference>
<evidence type="ECO:0000313" key="3">
    <source>
        <dbReference type="Proteomes" id="UP001141950"/>
    </source>
</evidence>
<accession>A0A9X2MNC7</accession>
<reference evidence="2" key="1">
    <citation type="submission" date="2022-08" db="EMBL/GenBank/DDBJ databases">
        <title>The genomic sequence of strain Paenibacillus sp. SCIV0701.</title>
        <authorList>
            <person name="Zhao H."/>
        </authorList>
    </citation>
    <scope>NUCLEOTIDE SEQUENCE</scope>
    <source>
        <strain evidence="2">SCIV0701</strain>
    </source>
</reference>
<comment type="caution">
    <text evidence="2">The sequence shown here is derived from an EMBL/GenBank/DDBJ whole genome shotgun (WGS) entry which is preliminary data.</text>
</comment>
<dbReference type="Pfam" id="PF11575">
    <property type="entry name" value="FhuF_C"/>
    <property type="match status" value="1"/>
</dbReference>
<dbReference type="Proteomes" id="UP001141950">
    <property type="component" value="Unassembled WGS sequence"/>
</dbReference>
<name>A0A9X2MNC7_9BACL</name>
<dbReference type="GO" id="GO:0051537">
    <property type="term" value="F:2 iron, 2 sulfur cluster binding"/>
    <property type="evidence" value="ECO:0007669"/>
    <property type="project" value="InterPro"/>
</dbReference>
<sequence>MSQELDFTLIKTYYHISPEGADEPLYELPATRLLERPKAVETLKEVGRLWKATSMELPSSFTGVTFFNLGLMNMLFTAQNNVFLRLPLDKLTLQLEWHHDHVHIGYRIAELDAVPVPEQPALREAALKELWTEFIQETAIPGIEAIAEAGGVKPDLIWNQFGAQIHSVFGYIRQDLDIPGLPDQVEADFRYIEALPAELFGRRRNPYVHKPRYIDNPWSPPNGTYILRSSCCMYDRRENGEKCYNCPQMLPEERDARRQQILAGQS</sequence>
<dbReference type="AlphaFoldDB" id="A0A9X2MNC7"/>
<dbReference type="RefSeq" id="WP_257442619.1">
    <property type="nucleotide sequence ID" value="NZ_JANIPJ010000002.1"/>
</dbReference>